<sequence>MPKPNVYNDGVIGEQVSLADGYDPDAWYYHPVFFHASNNYDGSNLDALLDAYNLECEGFYLGEGYPRALEVPLRVAYDNAKTDEMRASVLRTWMPRPTSLNGSGWFLLYTAPTEFDGPYACFARVKDGQK</sequence>
<dbReference type="Proteomes" id="UP000224019">
    <property type="component" value="Segment"/>
</dbReference>
<proteinExistence type="predicted"/>
<protein>
    <submittedName>
        <fullName evidence="1">Uncharacterized protein</fullName>
    </submittedName>
</protein>
<reference evidence="1 2" key="1">
    <citation type="submission" date="2017-06" db="EMBL/GenBank/DDBJ databases">
        <title>Complete Genome Sequence of the Klebsiella phage YMC15/11/N137_KPN_BP.</title>
        <authorList>
            <person name="Jeon J."/>
            <person name="Yong D."/>
            <person name="Lee K."/>
        </authorList>
    </citation>
    <scope>NUCLEOTIDE SEQUENCE [LARGE SCALE GENOMIC DNA]</scope>
</reference>
<keyword evidence="2" id="KW-1185">Reference proteome</keyword>
<evidence type="ECO:0000313" key="1">
    <source>
        <dbReference type="EMBL" id="ASW27289.1"/>
    </source>
</evidence>
<gene>
    <name evidence="1" type="ORF">KPNN137_61</name>
</gene>
<organism evidence="1 2">
    <name type="scientific">Klebsiella phage KPN N137</name>
    <dbReference type="NCBI Taxonomy" id="2024238"/>
    <lineage>
        <taxon>Viruses</taxon>
        <taxon>Duplodnaviria</taxon>
        <taxon>Heunggongvirae</taxon>
        <taxon>Uroviricota</taxon>
        <taxon>Caudoviricetes</taxon>
        <taxon>Casjensviridae</taxon>
        <taxon>Yonseivirus</taxon>
        <taxon>Yonseivirus N137</taxon>
    </lineage>
</organism>
<dbReference type="EMBL" id="MF415410">
    <property type="protein sequence ID" value="ASW27289.1"/>
    <property type="molecule type" value="Genomic_DNA"/>
</dbReference>
<accession>A0A286MMR3</accession>
<evidence type="ECO:0000313" key="2">
    <source>
        <dbReference type="Proteomes" id="UP000224019"/>
    </source>
</evidence>
<name>A0A286MMR3_9CAUD</name>